<dbReference type="AlphaFoldDB" id="A0A6A5UTZ5"/>
<dbReference type="Proteomes" id="UP000800036">
    <property type="component" value="Unassembled WGS sequence"/>
</dbReference>
<feature type="chain" id="PRO_5025524859" evidence="1">
    <location>
        <begin position="16"/>
        <end position="102"/>
    </location>
</feature>
<sequence length="102" mass="11210">MFVSSILVFGVAVIASPHPRPGSPFDLFDPGFYNQNPCIPELDWSRTPPWTTCTPVKSGDGHNTRACDLEFDLGRLEDVCVKYGCMDNVPESMTKGSRSLGE</sequence>
<gene>
    <name evidence="2" type="ORF">BU23DRAFT_575594</name>
</gene>
<protein>
    <submittedName>
        <fullName evidence="2">Uncharacterized protein</fullName>
    </submittedName>
</protein>
<evidence type="ECO:0000256" key="1">
    <source>
        <dbReference type="SAM" id="SignalP"/>
    </source>
</evidence>
<name>A0A6A5UTZ5_9PLEO</name>
<dbReference type="OrthoDB" id="3805029at2759"/>
<keyword evidence="1" id="KW-0732">Signal</keyword>
<dbReference type="EMBL" id="ML976782">
    <property type="protein sequence ID" value="KAF1964557.1"/>
    <property type="molecule type" value="Genomic_DNA"/>
</dbReference>
<proteinExistence type="predicted"/>
<evidence type="ECO:0000313" key="3">
    <source>
        <dbReference type="Proteomes" id="UP000800036"/>
    </source>
</evidence>
<reference evidence="2" key="1">
    <citation type="journal article" date="2020" name="Stud. Mycol.">
        <title>101 Dothideomycetes genomes: a test case for predicting lifestyles and emergence of pathogens.</title>
        <authorList>
            <person name="Haridas S."/>
            <person name="Albert R."/>
            <person name="Binder M."/>
            <person name="Bloem J."/>
            <person name="Labutti K."/>
            <person name="Salamov A."/>
            <person name="Andreopoulos B."/>
            <person name="Baker S."/>
            <person name="Barry K."/>
            <person name="Bills G."/>
            <person name="Bluhm B."/>
            <person name="Cannon C."/>
            <person name="Castanera R."/>
            <person name="Culley D."/>
            <person name="Daum C."/>
            <person name="Ezra D."/>
            <person name="Gonzalez J."/>
            <person name="Henrissat B."/>
            <person name="Kuo A."/>
            <person name="Liang C."/>
            <person name="Lipzen A."/>
            <person name="Lutzoni F."/>
            <person name="Magnuson J."/>
            <person name="Mondo S."/>
            <person name="Nolan M."/>
            <person name="Ohm R."/>
            <person name="Pangilinan J."/>
            <person name="Park H.-J."/>
            <person name="Ramirez L."/>
            <person name="Alfaro M."/>
            <person name="Sun H."/>
            <person name="Tritt A."/>
            <person name="Yoshinaga Y."/>
            <person name="Zwiers L.-H."/>
            <person name="Turgeon B."/>
            <person name="Goodwin S."/>
            <person name="Spatafora J."/>
            <person name="Crous P."/>
            <person name="Grigoriev I."/>
        </authorList>
    </citation>
    <scope>NUCLEOTIDE SEQUENCE</scope>
    <source>
        <strain evidence="2">CBS 107.79</strain>
    </source>
</reference>
<accession>A0A6A5UTZ5</accession>
<feature type="signal peptide" evidence="1">
    <location>
        <begin position="1"/>
        <end position="15"/>
    </location>
</feature>
<organism evidence="2 3">
    <name type="scientific">Bimuria novae-zelandiae CBS 107.79</name>
    <dbReference type="NCBI Taxonomy" id="1447943"/>
    <lineage>
        <taxon>Eukaryota</taxon>
        <taxon>Fungi</taxon>
        <taxon>Dikarya</taxon>
        <taxon>Ascomycota</taxon>
        <taxon>Pezizomycotina</taxon>
        <taxon>Dothideomycetes</taxon>
        <taxon>Pleosporomycetidae</taxon>
        <taxon>Pleosporales</taxon>
        <taxon>Massarineae</taxon>
        <taxon>Didymosphaeriaceae</taxon>
        <taxon>Bimuria</taxon>
    </lineage>
</organism>
<keyword evidence="3" id="KW-1185">Reference proteome</keyword>
<evidence type="ECO:0000313" key="2">
    <source>
        <dbReference type="EMBL" id="KAF1964557.1"/>
    </source>
</evidence>